<dbReference type="RefSeq" id="WP_089048952.1">
    <property type="nucleotide sequence ID" value="NZ_FXTV01000006.1"/>
</dbReference>
<organism evidence="3 4">
    <name type="scientific">Flavobacterium hercynium</name>
    <dbReference type="NCBI Taxonomy" id="387094"/>
    <lineage>
        <taxon>Bacteria</taxon>
        <taxon>Pseudomonadati</taxon>
        <taxon>Bacteroidota</taxon>
        <taxon>Flavobacteriia</taxon>
        <taxon>Flavobacteriales</taxon>
        <taxon>Flavobacteriaceae</taxon>
        <taxon>Flavobacterium</taxon>
    </lineage>
</organism>
<sequence length="659" mass="75913">MKFDFSEIANLNGVTNVYNDTIPDALLKSALADLKLPDDSEINYLWKKKGKAEALVITPAFIALVNENKQVSRFDFDEISRAYFSPDSFFYLYDLKGDRCATIPSRFFGLESKNDLTAIHREIIKDFFNDRISSGHFAYDVDKCLDIAINEITGLYDFTKVAQLEESQKHEYATKIISIYDNFIATHGDEIIYYALEYYLVLALSLKNESTEALKIADNIINDSDEDTDLEFWYSIKAHIHDDLNQLYSAIIYAKKALKLSKTTESKLEHKKQISELSERFNAEFLEMHISERKVILISDELKETPPDTFIVLDKNSLPKGLLFENSYAKSNELYVAHPFIKGSYLSFSNFEAGLSADRFDEFFYFVQCLGAKKITYRIVKENSSGRNKNSTLVADLSLGLGKGPVKNTGSAAMENETRSSGQAETLNSRSKTQLFNPVKAPYIPWDLIWYPNELTWHRLYQQRVSGNILQHHEVISLKNSLALSASEKNNIKLAFKNFFTDASVNINQLVEENFNQNESVEWEIEIEFESVENLTENHISPNAEQQVSIISDDAEKEYMDELKHMLEDGNEISDRERSFLERFREKKGILKDRADQLEKSMMATRNLSNNEKEYLEEYQELLAEGEITEKERRILNRFAARLGIENERAQELENSIKK</sequence>
<evidence type="ECO:0000256" key="1">
    <source>
        <dbReference type="SAM" id="Coils"/>
    </source>
</evidence>
<comment type="caution">
    <text evidence="3">The sequence shown here is derived from an EMBL/GenBank/DDBJ whole genome shotgun (WGS) entry which is preliminary data.</text>
</comment>
<keyword evidence="4" id="KW-1185">Reference proteome</keyword>
<gene>
    <name evidence="3" type="ORF">B0A66_06020</name>
</gene>
<protein>
    <submittedName>
        <fullName evidence="3">Uncharacterized protein</fullName>
    </submittedName>
</protein>
<keyword evidence="1" id="KW-0175">Coiled coil</keyword>
<feature type="coiled-coil region" evidence="1">
    <location>
        <begin position="581"/>
        <end position="625"/>
    </location>
</feature>
<accession>A0A226HI16</accession>
<evidence type="ECO:0000313" key="4">
    <source>
        <dbReference type="Proteomes" id="UP000198345"/>
    </source>
</evidence>
<reference evidence="3 4" key="1">
    <citation type="submission" date="2016-11" db="EMBL/GenBank/DDBJ databases">
        <title>Whole genomes of Flavobacteriaceae.</title>
        <authorList>
            <person name="Stine C."/>
            <person name="Li C."/>
            <person name="Tadesse D."/>
        </authorList>
    </citation>
    <scope>NUCLEOTIDE SEQUENCE [LARGE SCALE GENOMIC DNA]</scope>
    <source>
        <strain evidence="3 4">DSM 18292</strain>
    </source>
</reference>
<feature type="region of interest" description="Disordered" evidence="2">
    <location>
        <begin position="406"/>
        <end position="427"/>
    </location>
</feature>
<proteinExistence type="predicted"/>
<name>A0A226HI16_9FLAO</name>
<dbReference type="AlphaFoldDB" id="A0A226HI16"/>
<dbReference type="EMBL" id="MUGW01000012">
    <property type="protein sequence ID" value="OXA93802.1"/>
    <property type="molecule type" value="Genomic_DNA"/>
</dbReference>
<evidence type="ECO:0000256" key="2">
    <source>
        <dbReference type="SAM" id="MobiDB-lite"/>
    </source>
</evidence>
<evidence type="ECO:0000313" key="3">
    <source>
        <dbReference type="EMBL" id="OXA93802.1"/>
    </source>
</evidence>
<dbReference type="OrthoDB" id="5175111at2"/>
<dbReference type="Proteomes" id="UP000198345">
    <property type="component" value="Unassembled WGS sequence"/>
</dbReference>